<evidence type="ECO:0000256" key="3">
    <source>
        <dbReference type="ARBA" id="ARBA00023163"/>
    </source>
</evidence>
<proteinExistence type="predicted"/>
<dbReference type="Proteomes" id="UP000013783">
    <property type="component" value="Unassembled WGS sequence"/>
</dbReference>
<dbReference type="RefSeq" id="WP_010741409.1">
    <property type="nucleotide sequence ID" value="NZ_KB946251.1"/>
</dbReference>
<reference evidence="5 7" key="1">
    <citation type="submission" date="2013-02" db="EMBL/GenBank/DDBJ databases">
        <title>The Genome Sequence of Enterococcus malodoratus ATCC_43197.</title>
        <authorList>
            <consortium name="The Broad Institute Genome Sequencing Platform"/>
            <consortium name="The Broad Institute Genome Sequencing Center for Infectious Disease"/>
            <person name="Earl A.M."/>
            <person name="Gilmore M.S."/>
            <person name="Lebreton F."/>
            <person name="Walker B."/>
            <person name="Young S.K."/>
            <person name="Zeng Q."/>
            <person name="Gargeya S."/>
            <person name="Fitzgerald M."/>
            <person name="Haas B."/>
            <person name="Abouelleil A."/>
            <person name="Alvarado L."/>
            <person name="Arachchi H.M."/>
            <person name="Berlin A.M."/>
            <person name="Chapman S.B."/>
            <person name="Dewar J."/>
            <person name="Goldberg J."/>
            <person name="Griggs A."/>
            <person name="Gujja S."/>
            <person name="Hansen M."/>
            <person name="Howarth C."/>
            <person name="Imamovic A."/>
            <person name="Larimer J."/>
            <person name="McCowan C."/>
            <person name="Murphy C."/>
            <person name="Neiman D."/>
            <person name="Pearson M."/>
            <person name="Priest M."/>
            <person name="Roberts A."/>
            <person name="Saif S."/>
            <person name="Shea T."/>
            <person name="Sisk P."/>
            <person name="Sykes S."/>
            <person name="Wortman J."/>
            <person name="Nusbaum C."/>
            <person name="Birren B."/>
        </authorList>
    </citation>
    <scope>NUCLEOTIDE SEQUENCE [LARGE SCALE GENOMIC DNA]</scope>
    <source>
        <strain evidence="5 7">ATCC 43197</strain>
    </source>
</reference>
<keyword evidence="2" id="KW-0238">DNA-binding</keyword>
<dbReference type="EMBL" id="ASWA01000003">
    <property type="protein sequence ID" value="EOT67425.1"/>
    <property type="molecule type" value="Genomic_DNA"/>
</dbReference>
<gene>
    <name evidence="6" type="ORF">I585_02946</name>
    <name evidence="5" type="ORF">UAI_02607</name>
</gene>
<dbReference type="InterPro" id="IPR000595">
    <property type="entry name" value="cNMP-bd_dom"/>
</dbReference>
<evidence type="ECO:0000313" key="5">
    <source>
        <dbReference type="EMBL" id="EOH75977.1"/>
    </source>
</evidence>
<dbReference type="SUPFAM" id="SSF51206">
    <property type="entry name" value="cAMP-binding domain-like"/>
    <property type="match status" value="1"/>
</dbReference>
<dbReference type="GeneID" id="79786251"/>
<evidence type="ECO:0000313" key="8">
    <source>
        <dbReference type="Proteomes" id="UP000014148"/>
    </source>
</evidence>
<feature type="domain" description="Cyclic nucleotide-binding" evidence="4">
    <location>
        <begin position="35"/>
        <end position="118"/>
    </location>
</feature>
<dbReference type="AlphaFoldDB" id="R2NVD2"/>
<keyword evidence="3" id="KW-0804">Transcription</keyword>
<dbReference type="Proteomes" id="UP000014148">
    <property type="component" value="Unassembled WGS sequence"/>
</dbReference>
<dbReference type="Pfam" id="PF00027">
    <property type="entry name" value="cNMP_binding"/>
    <property type="match status" value="1"/>
</dbReference>
<dbReference type="PROSITE" id="PS50042">
    <property type="entry name" value="CNMP_BINDING_3"/>
    <property type="match status" value="1"/>
</dbReference>
<evidence type="ECO:0000256" key="2">
    <source>
        <dbReference type="ARBA" id="ARBA00023125"/>
    </source>
</evidence>
<dbReference type="InterPro" id="IPR036390">
    <property type="entry name" value="WH_DNA-bd_sf"/>
</dbReference>
<dbReference type="EMBL" id="AJAK01000018">
    <property type="protein sequence ID" value="EOH75977.1"/>
    <property type="molecule type" value="Genomic_DNA"/>
</dbReference>
<dbReference type="GO" id="GO:0006355">
    <property type="term" value="P:regulation of DNA-templated transcription"/>
    <property type="evidence" value="ECO:0007669"/>
    <property type="project" value="InterPro"/>
</dbReference>
<evidence type="ECO:0000313" key="7">
    <source>
        <dbReference type="Proteomes" id="UP000013783"/>
    </source>
</evidence>
<keyword evidence="8" id="KW-1185">Reference proteome</keyword>
<dbReference type="Pfam" id="PF13545">
    <property type="entry name" value="HTH_Crp_2"/>
    <property type="match status" value="1"/>
</dbReference>
<evidence type="ECO:0000256" key="1">
    <source>
        <dbReference type="ARBA" id="ARBA00023015"/>
    </source>
</evidence>
<reference evidence="6 8" key="2">
    <citation type="submission" date="2013-03" db="EMBL/GenBank/DDBJ databases">
        <title>The Genome Sequence of Enterococcus malodoratus ATCC_43197 (PacBio/Illumina hybrid assembly).</title>
        <authorList>
            <consortium name="The Broad Institute Genomics Platform"/>
            <consortium name="The Broad Institute Genome Sequencing Center for Infectious Disease"/>
            <person name="Earl A."/>
            <person name="Russ C."/>
            <person name="Gilmore M."/>
            <person name="Surin D."/>
            <person name="Walker B."/>
            <person name="Young S."/>
            <person name="Zeng Q."/>
            <person name="Gargeya S."/>
            <person name="Fitzgerald M."/>
            <person name="Haas B."/>
            <person name="Abouelleil A."/>
            <person name="Allen A.W."/>
            <person name="Alvarado L."/>
            <person name="Arachchi H.M."/>
            <person name="Berlin A.M."/>
            <person name="Chapman S.B."/>
            <person name="Gainer-Dewar J."/>
            <person name="Goldberg J."/>
            <person name="Griggs A."/>
            <person name="Gujja S."/>
            <person name="Hansen M."/>
            <person name="Howarth C."/>
            <person name="Imamovic A."/>
            <person name="Ireland A."/>
            <person name="Larimer J."/>
            <person name="McCowan C."/>
            <person name="Murphy C."/>
            <person name="Pearson M."/>
            <person name="Poon T.W."/>
            <person name="Priest M."/>
            <person name="Roberts A."/>
            <person name="Saif S."/>
            <person name="Shea T."/>
            <person name="Sisk P."/>
            <person name="Sykes S."/>
            <person name="Wortman J."/>
            <person name="Nusbaum C."/>
            <person name="Birren B."/>
        </authorList>
    </citation>
    <scope>NUCLEOTIDE SEQUENCE [LARGE SCALE GENOMIC DNA]</scope>
    <source>
        <strain evidence="6 8">ATCC 43197</strain>
    </source>
</reference>
<protein>
    <recommendedName>
        <fullName evidence="4">Cyclic nucleotide-binding domain-containing protein</fullName>
    </recommendedName>
</protein>
<name>R2NVD2_9ENTE</name>
<dbReference type="Gene3D" id="2.60.120.10">
    <property type="entry name" value="Jelly Rolls"/>
    <property type="match status" value="1"/>
</dbReference>
<dbReference type="STRING" id="71451.RV07_GL003671"/>
<dbReference type="InterPro" id="IPR018490">
    <property type="entry name" value="cNMP-bd_dom_sf"/>
</dbReference>
<dbReference type="eggNOG" id="COG0664">
    <property type="taxonomic scope" value="Bacteria"/>
</dbReference>
<dbReference type="InterPro" id="IPR014710">
    <property type="entry name" value="RmlC-like_jellyroll"/>
</dbReference>
<dbReference type="GO" id="GO:0003677">
    <property type="term" value="F:DNA binding"/>
    <property type="evidence" value="ECO:0007669"/>
    <property type="project" value="UniProtKB-KW"/>
</dbReference>
<sequence>MIKEKYSDANKHLLNQVQYPFLPESCLGQSFFIDFERNEKMVSQTAKLEYLLIILKGKARIVQQEPNGKNLILQFLEAGDFIGELTLVKAEAAPKDVIAIGSVRCLAIPLKVVEQTLMTGLEFPTLIAQYIGKKLLLRMEHFSNAQTFELKYRLAALLLEVAVNDQYSENNTQIADYLGTSYRHLMHTLKYLRENGYLKKNKAGYLIDSEKLQMLVELGNNG</sequence>
<accession>R2NVD2</accession>
<organism evidence="5 7">
    <name type="scientific">Enterococcus malodoratus ATCC 43197</name>
    <dbReference type="NCBI Taxonomy" id="1158601"/>
    <lineage>
        <taxon>Bacteria</taxon>
        <taxon>Bacillati</taxon>
        <taxon>Bacillota</taxon>
        <taxon>Bacilli</taxon>
        <taxon>Lactobacillales</taxon>
        <taxon>Enterococcaceae</taxon>
        <taxon>Enterococcus</taxon>
    </lineage>
</organism>
<comment type="caution">
    <text evidence="5">The sequence shown here is derived from an EMBL/GenBank/DDBJ whole genome shotgun (WGS) entry which is preliminary data.</text>
</comment>
<evidence type="ECO:0000313" key="6">
    <source>
        <dbReference type="EMBL" id="EOT67425.1"/>
    </source>
</evidence>
<dbReference type="InterPro" id="IPR012318">
    <property type="entry name" value="HTH_CRP"/>
</dbReference>
<dbReference type="CDD" id="cd00038">
    <property type="entry name" value="CAP_ED"/>
    <property type="match status" value="1"/>
</dbReference>
<keyword evidence="1" id="KW-0805">Transcription regulation</keyword>
<dbReference type="PATRIC" id="fig|1158601.3.peg.2561"/>
<evidence type="ECO:0000259" key="4">
    <source>
        <dbReference type="PROSITE" id="PS50042"/>
    </source>
</evidence>
<dbReference type="SUPFAM" id="SSF46785">
    <property type="entry name" value="Winged helix' DNA-binding domain"/>
    <property type="match status" value="1"/>
</dbReference>